<dbReference type="AlphaFoldDB" id="S9TKH0"/>
<feature type="domain" description="FAD dependent oxidoreductase" evidence="2">
    <location>
        <begin position="37"/>
        <end position="387"/>
    </location>
</feature>
<dbReference type="GO" id="GO:0005737">
    <property type="term" value="C:cytoplasm"/>
    <property type="evidence" value="ECO:0007669"/>
    <property type="project" value="TreeGrafter"/>
</dbReference>
<proteinExistence type="predicted"/>
<evidence type="ECO:0000313" key="4">
    <source>
        <dbReference type="Proteomes" id="UP000015350"/>
    </source>
</evidence>
<name>S9TKH0_MAGFU</name>
<dbReference type="eggNOG" id="COG0665">
    <property type="taxonomic scope" value="Bacteria"/>
</dbReference>
<dbReference type="Gene3D" id="3.50.50.60">
    <property type="entry name" value="FAD/NAD(P)-binding domain"/>
    <property type="match status" value="1"/>
</dbReference>
<accession>S9TKH0</accession>
<dbReference type="EMBL" id="AQPH01000009">
    <property type="protein sequence ID" value="EPY02766.1"/>
    <property type="molecule type" value="Genomic_DNA"/>
</dbReference>
<comment type="caution">
    <text evidence="3">The sequence shown here is derived from an EMBL/GenBank/DDBJ whole genome shotgun (WGS) entry which is preliminary data.</text>
</comment>
<evidence type="ECO:0000256" key="1">
    <source>
        <dbReference type="ARBA" id="ARBA00023002"/>
    </source>
</evidence>
<dbReference type="Proteomes" id="UP000015350">
    <property type="component" value="Unassembled WGS sequence"/>
</dbReference>
<evidence type="ECO:0000313" key="3">
    <source>
        <dbReference type="EMBL" id="EPY02766.1"/>
    </source>
</evidence>
<dbReference type="InterPro" id="IPR036188">
    <property type="entry name" value="FAD/NAD-bd_sf"/>
</dbReference>
<dbReference type="GO" id="GO:0016491">
    <property type="term" value="F:oxidoreductase activity"/>
    <property type="evidence" value="ECO:0007669"/>
    <property type="project" value="UniProtKB-KW"/>
</dbReference>
<dbReference type="PANTHER" id="PTHR13847:SF201">
    <property type="entry name" value="PUTATIBE OXIDOREDUCTASE"/>
    <property type="match status" value="1"/>
</dbReference>
<reference evidence="3 4" key="1">
    <citation type="submission" date="2013-04" db="EMBL/GenBank/DDBJ databases">
        <authorList>
            <person name="Kuznetsov B."/>
            <person name="Ivanovsky R."/>
        </authorList>
    </citation>
    <scope>NUCLEOTIDE SEQUENCE [LARGE SCALE GENOMIC DNA]</scope>
    <source>
        <strain evidence="3 4">MGU-K5</strain>
    </source>
</reference>
<dbReference type="SUPFAM" id="SSF51905">
    <property type="entry name" value="FAD/NAD(P)-binding domain"/>
    <property type="match status" value="1"/>
</dbReference>
<dbReference type="Pfam" id="PF01266">
    <property type="entry name" value="DAO"/>
    <property type="match status" value="1"/>
</dbReference>
<dbReference type="STRING" id="1316936.K678_04151"/>
<gene>
    <name evidence="3" type="ORF">K678_04151</name>
</gene>
<organism evidence="3 4">
    <name type="scientific">Magnetospirillum fulvum MGU-K5</name>
    <dbReference type="NCBI Taxonomy" id="1316936"/>
    <lineage>
        <taxon>Bacteria</taxon>
        <taxon>Pseudomonadati</taxon>
        <taxon>Pseudomonadota</taxon>
        <taxon>Alphaproteobacteria</taxon>
        <taxon>Rhodospirillales</taxon>
        <taxon>Rhodospirillaceae</taxon>
        <taxon>Magnetospirillum</taxon>
    </lineage>
</organism>
<protein>
    <submittedName>
        <fullName evidence="3">FAD dependent oxidoreductase</fullName>
    </submittedName>
</protein>
<dbReference type="InterPro" id="IPR006076">
    <property type="entry name" value="FAD-dep_OxRdtase"/>
</dbReference>
<sequence length="405" mass="43733">MRGATAHPHLRTGRSLWADSPGLSLPSKRLSQPLDVDVVVIGAGISGAFMAYDLSHDFHVAVLECNAPLLGSTIASTAMLQWELDSPALALAEQIGLADASRVYQRSRRVVNDLIDIVRLERIACRLTPKASLYLAGDAYGARALKSEAKLRTNIGLDSVFLRKDELRERFAIERSGAILSQGSASADPAQLAAGLLRRAIKRGAHLFAPEEVTGIMQGGDHVTLVNGSGFEVRARHIVFCCGYAFPKGVPTNRAKIISTWALASKPIGDMPEWLSKHLLWEASDPYLYVRTTTDGRIIMGGEDEASADRQSDPIILKEKGRTLTRKLKVLLPNIHFEIDYAWAGAFGHSTTSMPLIGAIPDMPNCHAVMGLGGNGITFSALASQIVGATVRGRRDPDADLFAFT</sequence>
<keyword evidence="1" id="KW-0560">Oxidoreductase</keyword>
<dbReference type="PATRIC" id="fig|1316936.3.peg.830"/>
<evidence type="ECO:0000259" key="2">
    <source>
        <dbReference type="Pfam" id="PF01266"/>
    </source>
</evidence>
<dbReference type="PANTHER" id="PTHR13847">
    <property type="entry name" value="SARCOSINE DEHYDROGENASE-RELATED"/>
    <property type="match status" value="1"/>
</dbReference>
<dbReference type="Gene3D" id="3.30.9.10">
    <property type="entry name" value="D-Amino Acid Oxidase, subunit A, domain 2"/>
    <property type="match status" value="1"/>
</dbReference>